<dbReference type="EMBL" id="CP096019">
    <property type="protein sequence ID" value="UPM43232.1"/>
    <property type="molecule type" value="Genomic_DNA"/>
</dbReference>
<organism evidence="4 5">
    <name type="scientific">Halocatena salina</name>
    <dbReference type="NCBI Taxonomy" id="2934340"/>
    <lineage>
        <taxon>Archaea</taxon>
        <taxon>Methanobacteriati</taxon>
        <taxon>Methanobacteriota</taxon>
        <taxon>Stenosarchaea group</taxon>
        <taxon>Halobacteria</taxon>
        <taxon>Halobacteriales</taxon>
        <taxon>Natronomonadaceae</taxon>
        <taxon>Halocatena</taxon>
    </lineage>
</organism>
<dbReference type="Pfam" id="PF13561">
    <property type="entry name" value="adh_short_C2"/>
    <property type="match status" value="1"/>
</dbReference>
<dbReference type="SMART" id="SM00822">
    <property type="entry name" value="PKS_KR"/>
    <property type="match status" value="1"/>
</dbReference>
<feature type="domain" description="Ketoreductase" evidence="3">
    <location>
        <begin position="6"/>
        <end position="186"/>
    </location>
</feature>
<evidence type="ECO:0000256" key="2">
    <source>
        <dbReference type="ARBA" id="ARBA00023002"/>
    </source>
</evidence>
<keyword evidence="2 4" id="KW-0560">Oxidoreductase</keyword>
<dbReference type="GO" id="GO:0032787">
    <property type="term" value="P:monocarboxylic acid metabolic process"/>
    <property type="evidence" value="ECO:0007669"/>
    <property type="project" value="UniProtKB-ARBA"/>
</dbReference>
<evidence type="ECO:0000259" key="3">
    <source>
        <dbReference type="SMART" id="SM00822"/>
    </source>
</evidence>
<dbReference type="Proteomes" id="UP000831768">
    <property type="component" value="Chromosome"/>
</dbReference>
<dbReference type="GO" id="GO:0004316">
    <property type="term" value="F:3-oxoacyl-[acyl-carrier-protein] reductase (NADPH) activity"/>
    <property type="evidence" value="ECO:0007669"/>
    <property type="project" value="UniProtKB-EC"/>
</dbReference>
<dbReference type="PANTHER" id="PTHR42879">
    <property type="entry name" value="3-OXOACYL-(ACYL-CARRIER-PROTEIN) REDUCTASE"/>
    <property type="match status" value="1"/>
</dbReference>
<evidence type="ECO:0000313" key="4">
    <source>
        <dbReference type="EMBL" id="UPM43232.1"/>
    </source>
</evidence>
<dbReference type="InterPro" id="IPR020904">
    <property type="entry name" value="Sc_DH/Rdtase_CS"/>
</dbReference>
<dbReference type="PROSITE" id="PS00061">
    <property type="entry name" value="ADH_SHORT"/>
    <property type="match status" value="1"/>
</dbReference>
<reference evidence="4" key="1">
    <citation type="submission" date="2022-04" db="EMBL/GenBank/DDBJ databases">
        <title>Halocatena sp. nov., isolated from a salt lake.</title>
        <authorList>
            <person name="Cui H.-L."/>
        </authorList>
    </citation>
    <scope>NUCLEOTIDE SEQUENCE</scope>
    <source>
        <strain evidence="4">AD-1</strain>
    </source>
</reference>
<dbReference type="KEGG" id="haad:MW046_01995"/>
<comment type="similarity">
    <text evidence="1">Belongs to the short-chain dehydrogenases/reductases (SDR) family.</text>
</comment>
<dbReference type="InterPro" id="IPR036291">
    <property type="entry name" value="NAD(P)-bd_dom_sf"/>
</dbReference>
<dbReference type="AlphaFoldDB" id="A0A8U0A2D4"/>
<dbReference type="InterPro" id="IPR057326">
    <property type="entry name" value="KR_dom"/>
</dbReference>
<dbReference type="PRINTS" id="PR00081">
    <property type="entry name" value="GDHRDH"/>
</dbReference>
<dbReference type="GeneID" id="71926780"/>
<evidence type="ECO:0000313" key="5">
    <source>
        <dbReference type="Proteomes" id="UP000831768"/>
    </source>
</evidence>
<dbReference type="PANTHER" id="PTHR42879:SF2">
    <property type="entry name" value="3-OXOACYL-[ACYL-CARRIER-PROTEIN] REDUCTASE FABG"/>
    <property type="match status" value="1"/>
</dbReference>
<accession>A0A8U0A2D4</accession>
<evidence type="ECO:0000256" key="1">
    <source>
        <dbReference type="ARBA" id="ARBA00006484"/>
    </source>
</evidence>
<sequence>MSLEEKTCVVTGASRGIGRGIAEELGRAGGDVVVNYHTSEAQAHDVVDAIEESGGNAIAVQGNVSEIDEMEAMCETTRRVFGPAEVVVNNAGITADQTFDNMTTEEWQSVVSVNLNGAFNCIKAYFDDVYNADTGRVINVSSMVGLKGNYGQANYAAAKSGLFGLTRTLALEMSKSGTTVNCIAPGFTKTDMLEDVPKEIQESILDQIPLNRFAEPKDIAGLVRYLAGSRSGYMTGQILPITGGMEW</sequence>
<dbReference type="Gene3D" id="3.40.50.720">
    <property type="entry name" value="NAD(P)-binding Rossmann-like Domain"/>
    <property type="match status" value="1"/>
</dbReference>
<name>A0A8U0A2D4_9EURY</name>
<dbReference type="SUPFAM" id="SSF51735">
    <property type="entry name" value="NAD(P)-binding Rossmann-fold domains"/>
    <property type="match status" value="1"/>
</dbReference>
<proteinExistence type="inferred from homology"/>
<dbReference type="RefSeq" id="WP_247993899.1">
    <property type="nucleotide sequence ID" value="NZ_CP096019.1"/>
</dbReference>
<keyword evidence="5" id="KW-1185">Reference proteome</keyword>
<gene>
    <name evidence="4" type="primary">fabG</name>
    <name evidence="4" type="ORF">MW046_01995</name>
</gene>
<dbReference type="FunFam" id="3.40.50.720:FF:000173">
    <property type="entry name" value="3-oxoacyl-[acyl-carrier protein] reductase"/>
    <property type="match status" value="1"/>
</dbReference>
<dbReference type="EC" id="1.1.1.100" evidence="4"/>
<dbReference type="InterPro" id="IPR050259">
    <property type="entry name" value="SDR"/>
</dbReference>
<dbReference type="NCBIfam" id="NF009466">
    <property type="entry name" value="PRK12826.1-2"/>
    <property type="match status" value="1"/>
</dbReference>
<dbReference type="InterPro" id="IPR002347">
    <property type="entry name" value="SDR_fam"/>
</dbReference>
<dbReference type="PRINTS" id="PR00080">
    <property type="entry name" value="SDRFAMILY"/>
</dbReference>
<protein>
    <submittedName>
        <fullName evidence="4">3-oxoacyl-ACP reductase FabG</fullName>
        <ecNumber evidence="4">1.1.1.100</ecNumber>
    </submittedName>
</protein>